<dbReference type="Pfam" id="PF13843">
    <property type="entry name" value="DDE_Tnp_1_7"/>
    <property type="match status" value="3"/>
</dbReference>
<organism evidence="2 3">
    <name type="scientific">Aphis glycines</name>
    <name type="common">Soybean aphid</name>
    <dbReference type="NCBI Taxonomy" id="307491"/>
    <lineage>
        <taxon>Eukaryota</taxon>
        <taxon>Metazoa</taxon>
        <taxon>Ecdysozoa</taxon>
        <taxon>Arthropoda</taxon>
        <taxon>Hexapoda</taxon>
        <taxon>Insecta</taxon>
        <taxon>Pterygota</taxon>
        <taxon>Neoptera</taxon>
        <taxon>Paraneoptera</taxon>
        <taxon>Hemiptera</taxon>
        <taxon>Sternorrhyncha</taxon>
        <taxon>Aphidomorpha</taxon>
        <taxon>Aphidoidea</taxon>
        <taxon>Aphididae</taxon>
        <taxon>Aphidini</taxon>
        <taxon>Aphis</taxon>
        <taxon>Aphis</taxon>
    </lineage>
</organism>
<dbReference type="InterPro" id="IPR029526">
    <property type="entry name" value="PGBD"/>
</dbReference>
<evidence type="ECO:0000259" key="1">
    <source>
        <dbReference type="Pfam" id="PF13843"/>
    </source>
</evidence>
<dbReference type="Proteomes" id="UP000475862">
    <property type="component" value="Unassembled WGS sequence"/>
</dbReference>
<gene>
    <name evidence="2" type="ORF">AGLY_015339</name>
</gene>
<dbReference type="PANTHER" id="PTHR47272">
    <property type="entry name" value="DDE_TNP_1_7 DOMAIN-CONTAINING PROTEIN"/>
    <property type="match status" value="1"/>
</dbReference>
<accession>A0A6G0T0X4</accession>
<proteinExistence type="predicted"/>
<evidence type="ECO:0000313" key="3">
    <source>
        <dbReference type="Proteomes" id="UP000475862"/>
    </source>
</evidence>
<feature type="domain" description="PiggyBac transposable element-derived protein" evidence="1">
    <location>
        <begin position="12"/>
        <end position="374"/>
    </location>
</feature>
<sequence>MPAFVDKRKIPTPLDYFVKYIPDNEYDEMATYTNTYAQQNGKLTWIETNSREMKIFVGVHLLMGMFGLPRIRMYWEQKSRINIVADNITRNRFFELRSNFHIMDNNDIPINNKDRFVKVRPIYNILQKRCNELPVEKNVCVDEQMVPFKGKLSVKQYMRGKPNPWGMKLYFMCGESGLVYDFLLYQGSTTELNYNVQKVFGLGGAVVLKLTMLLKKNRHFLYMDNFFTSFDILHALQQNCIYSAGTIRVNRFANPPFISDKELSKMGRGSSFEVSSNMPNSNIGLIKWYDNRAVVLGSNFITSGVPDGIKRYDKKEKTYITVNRPEIVKCYNQSMGGVDKHDQLVSFFRTFIKSRKWTLRMITHAFYMACVNSWLEYKLDCKHIGIYKTMDLLHFKERLGETLILIGKTFVKKRGRPSNSPSPLSTPVRKRVRNIDQRPFEEIQFDHIDHLPTNDNSNILFAVKMRGASYEVLLPSWKDYWSTSNDLGVKIISDAMSRKRFDDILCFLHINNNNAKTSDNKDKLFKLRPLLDSINIRFMELYKVTREVSVDESMVLFKGCNSIKQYNPMKPIKRRKEEVIDDFVDFGLGERVVLNLTKPYWNKRMMLENTFACGTIRSNRKGIPLLAQDKTLERGMYDFKTSCLESSVLRTERGGTKKTIKCPTVVNDYNKYMGEVDKADQLQALYNINRKSKKWWHRLFWGVIDIIFVNSFVINNKLNESKLTVLQFRRAVA</sequence>
<protein>
    <recommendedName>
        <fullName evidence="1">PiggyBac transposable element-derived protein domain-containing protein</fullName>
    </recommendedName>
</protein>
<dbReference type="EMBL" id="VYZN01000070">
    <property type="protein sequence ID" value="KAE9524300.1"/>
    <property type="molecule type" value="Genomic_DNA"/>
</dbReference>
<feature type="domain" description="PiggyBac transposable element-derived protein" evidence="1">
    <location>
        <begin position="637"/>
        <end position="712"/>
    </location>
</feature>
<evidence type="ECO:0000313" key="2">
    <source>
        <dbReference type="EMBL" id="KAE9524300.1"/>
    </source>
</evidence>
<dbReference type="PANTHER" id="PTHR47272:SF2">
    <property type="entry name" value="PIGGYBAC TRANSPOSABLE ELEMENT-DERIVED PROTEIN 3-LIKE"/>
    <property type="match status" value="1"/>
</dbReference>
<keyword evidence="3" id="KW-1185">Reference proteome</keyword>
<dbReference type="OrthoDB" id="6583615at2759"/>
<reference evidence="2 3" key="1">
    <citation type="submission" date="2019-08" db="EMBL/GenBank/DDBJ databases">
        <title>The genome of the soybean aphid Biotype 1, its phylome, world population structure and adaptation to the North American continent.</title>
        <authorList>
            <person name="Giordano R."/>
            <person name="Donthu R.K."/>
            <person name="Hernandez A.G."/>
            <person name="Wright C.L."/>
            <person name="Zimin A.V."/>
        </authorList>
    </citation>
    <scope>NUCLEOTIDE SEQUENCE [LARGE SCALE GENOMIC DNA]</scope>
    <source>
        <tissue evidence="2">Whole aphids</tissue>
    </source>
</reference>
<dbReference type="AlphaFoldDB" id="A0A6G0T0X4"/>
<comment type="caution">
    <text evidence="2">The sequence shown here is derived from an EMBL/GenBank/DDBJ whole genome shotgun (WGS) entry which is preliminary data.</text>
</comment>
<name>A0A6G0T0X4_APHGL</name>
<feature type="domain" description="PiggyBac transposable element-derived protein" evidence="1">
    <location>
        <begin position="474"/>
        <end position="574"/>
    </location>
</feature>